<organism evidence="1 2">
    <name type="scientific">Portunus trituberculatus</name>
    <name type="common">Swimming crab</name>
    <name type="synonym">Neptunus trituberculatus</name>
    <dbReference type="NCBI Taxonomy" id="210409"/>
    <lineage>
        <taxon>Eukaryota</taxon>
        <taxon>Metazoa</taxon>
        <taxon>Ecdysozoa</taxon>
        <taxon>Arthropoda</taxon>
        <taxon>Crustacea</taxon>
        <taxon>Multicrustacea</taxon>
        <taxon>Malacostraca</taxon>
        <taxon>Eumalacostraca</taxon>
        <taxon>Eucarida</taxon>
        <taxon>Decapoda</taxon>
        <taxon>Pleocyemata</taxon>
        <taxon>Brachyura</taxon>
        <taxon>Eubrachyura</taxon>
        <taxon>Portunoidea</taxon>
        <taxon>Portunidae</taxon>
        <taxon>Portuninae</taxon>
        <taxon>Portunus</taxon>
    </lineage>
</organism>
<dbReference type="EMBL" id="VSRR010015970">
    <property type="protein sequence ID" value="MPC58758.1"/>
    <property type="molecule type" value="Genomic_DNA"/>
</dbReference>
<dbReference type="Proteomes" id="UP000324222">
    <property type="component" value="Unassembled WGS sequence"/>
</dbReference>
<reference evidence="1 2" key="1">
    <citation type="submission" date="2019-05" db="EMBL/GenBank/DDBJ databases">
        <title>Another draft genome of Portunus trituberculatus and its Hox gene families provides insights of decapod evolution.</title>
        <authorList>
            <person name="Jeong J.-H."/>
            <person name="Song I."/>
            <person name="Kim S."/>
            <person name="Choi T."/>
            <person name="Kim D."/>
            <person name="Ryu S."/>
            <person name="Kim W."/>
        </authorList>
    </citation>
    <scope>NUCLEOTIDE SEQUENCE [LARGE SCALE GENOMIC DNA]</scope>
    <source>
        <tissue evidence="1">Muscle</tissue>
    </source>
</reference>
<evidence type="ECO:0000313" key="1">
    <source>
        <dbReference type="EMBL" id="MPC58758.1"/>
    </source>
</evidence>
<dbReference type="AlphaFoldDB" id="A0A5B7GP42"/>
<gene>
    <name evidence="1" type="ORF">E2C01_052767</name>
</gene>
<name>A0A5B7GP42_PORTR</name>
<proteinExistence type="predicted"/>
<sequence length="84" mass="8956">MEVTPESYGFSGEAGPRWPVTLSVPAVVPEETLEGSIGPTLVAGGCVCNQAWAAHFTCWVDILEMSTGEVKAFHNTVVSWENAC</sequence>
<evidence type="ECO:0000313" key="2">
    <source>
        <dbReference type="Proteomes" id="UP000324222"/>
    </source>
</evidence>
<keyword evidence="2" id="KW-1185">Reference proteome</keyword>
<accession>A0A5B7GP42</accession>
<protein>
    <submittedName>
        <fullName evidence="1">Uncharacterized protein</fullName>
    </submittedName>
</protein>
<comment type="caution">
    <text evidence="1">The sequence shown here is derived from an EMBL/GenBank/DDBJ whole genome shotgun (WGS) entry which is preliminary data.</text>
</comment>